<name>A0A843WV92_COLES</name>
<sequence>MLKRVQMGSHGLIPPSGKCSWPALSCVSRGLSYSGTLSRRTILHGKPGMSSLAPEMVAQRGSRCGAGGKTLTQTG</sequence>
<protein>
    <submittedName>
        <fullName evidence="1">Uncharacterized protein</fullName>
    </submittedName>
</protein>
<dbReference type="AlphaFoldDB" id="A0A843WV92"/>
<gene>
    <name evidence="1" type="ORF">Taro_048237</name>
</gene>
<accession>A0A843WV92</accession>
<comment type="caution">
    <text evidence="1">The sequence shown here is derived from an EMBL/GenBank/DDBJ whole genome shotgun (WGS) entry which is preliminary data.</text>
</comment>
<organism evidence="1 2">
    <name type="scientific">Colocasia esculenta</name>
    <name type="common">Wild taro</name>
    <name type="synonym">Arum esculentum</name>
    <dbReference type="NCBI Taxonomy" id="4460"/>
    <lineage>
        <taxon>Eukaryota</taxon>
        <taxon>Viridiplantae</taxon>
        <taxon>Streptophyta</taxon>
        <taxon>Embryophyta</taxon>
        <taxon>Tracheophyta</taxon>
        <taxon>Spermatophyta</taxon>
        <taxon>Magnoliopsida</taxon>
        <taxon>Liliopsida</taxon>
        <taxon>Araceae</taxon>
        <taxon>Aroideae</taxon>
        <taxon>Colocasieae</taxon>
        <taxon>Colocasia</taxon>
    </lineage>
</organism>
<reference evidence="1" key="1">
    <citation type="submission" date="2017-07" db="EMBL/GenBank/DDBJ databases">
        <title>Taro Niue Genome Assembly and Annotation.</title>
        <authorList>
            <person name="Atibalentja N."/>
            <person name="Keating K."/>
            <person name="Fields C.J."/>
        </authorList>
    </citation>
    <scope>NUCLEOTIDE SEQUENCE</scope>
    <source>
        <strain evidence="1">Niue_2</strain>
        <tissue evidence="1">Leaf</tissue>
    </source>
</reference>
<proteinExistence type="predicted"/>
<evidence type="ECO:0000313" key="2">
    <source>
        <dbReference type="Proteomes" id="UP000652761"/>
    </source>
</evidence>
<dbReference type="Proteomes" id="UP000652761">
    <property type="component" value="Unassembled WGS sequence"/>
</dbReference>
<keyword evidence="2" id="KW-1185">Reference proteome</keyword>
<evidence type="ECO:0000313" key="1">
    <source>
        <dbReference type="EMBL" id="MQM15293.1"/>
    </source>
</evidence>
<dbReference type="EMBL" id="NMUH01006449">
    <property type="protein sequence ID" value="MQM15293.1"/>
    <property type="molecule type" value="Genomic_DNA"/>
</dbReference>